<evidence type="ECO:0000256" key="3">
    <source>
        <dbReference type="ARBA" id="ARBA00012328"/>
    </source>
</evidence>
<evidence type="ECO:0000256" key="7">
    <source>
        <dbReference type="ARBA" id="ARBA00022603"/>
    </source>
</evidence>
<dbReference type="NCBIfam" id="NF008696">
    <property type="entry name" value="PRK11713.3-5"/>
    <property type="match status" value="1"/>
</dbReference>
<dbReference type="InterPro" id="IPR046887">
    <property type="entry name" value="RsmE_PUA-like"/>
</dbReference>
<dbReference type="InterPro" id="IPR029028">
    <property type="entry name" value="Alpha/beta_knot_MTases"/>
</dbReference>
<dbReference type="PANTHER" id="PTHR30027:SF3">
    <property type="entry name" value="16S RRNA (URACIL(1498)-N(3))-METHYLTRANSFERASE"/>
    <property type="match status" value="1"/>
</dbReference>
<comment type="catalytic activity">
    <reaction evidence="11 12">
        <text>uridine(1498) in 16S rRNA + S-adenosyl-L-methionine = N(3)-methyluridine(1498) in 16S rRNA + S-adenosyl-L-homocysteine + H(+)</text>
        <dbReference type="Rhea" id="RHEA:42920"/>
        <dbReference type="Rhea" id="RHEA-COMP:10283"/>
        <dbReference type="Rhea" id="RHEA-COMP:10284"/>
        <dbReference type="ChEBI" id="CHEBI:15378"/>
        <dbReference type="ChEBI" id="CHEBI:57856"/>
        <dbReference type="ChEBI" id="CHEBI:59789"/>
        <dbReference type="ChEBI" id="CHEBI:65315"/>
        <dbReference type="ChEBI" id="CHEBI:74502"/>
        <dbReference type="EC" id="2.1.1.193"/>
    </reaction>
</comment>
<dbReference type="CDD" id="cd18084">
    <property type="entry name" value="RsmE-like"/>
    <property type="match status" value="1"/>
</dbReference>
<dbReference type="NCBIfam" id="TIGR00046">
    <property type="entry name" value="RsmE family RNA methyltransferase"/>
    <property type="match status" value="1"/>
</dbReference>
<keyword evidence="8 12" id="KW-0808">Transferase</keyword>
<dbReference type="Gene3D" id="2.40.240.20">
    <property type="entry name" value="Hypothetical PUA domain-like, domain 1"/>
    <property type="match status" value="1"/>
</dbReference>
<dbReference type="Pfam" id="PF04452">
    <property type="entry name" value="Methyltrans_RNA"/>
    <property type="match status" value="1"/>
</dbReference>
<reference evidence="16" key="1">
    <citation type="journal article" date="2019" name="Int. J. Syst. Evol. Microbiol.">
        <title>The Global Catalogue of Microorganisms (GCM) 10K type strain sequencing project: providing services to taxonomists for standard genome sequencing and annotation.</title>
        <authorList>
            <consortium name="The Broad Institute Genomics Platform"/>
            <consortium name="The Broad Institute Genome Sequencing Center for Infectious Disease"/>
            <person name="Wu L."/>
            <person name="Ma J."/>
        </authorList>
    </citation>
    <scope>NUCLEOTIDE SEQUENCE [LARGE SCALE GENOMIC DNA]</scope>
    <source>
        <strain evidence="16">CGMCC 1.16444</strain>
    </source>
</reference>
<evidence type="ECO:0000256" key="12">
    <source>
        <dbReference type="PIRNR" id="PIRNR015601"/>
    </source>
</evidence>
<dbReference type="InterPro" id="IPR029026">
    <property type="entry name" value="tRNA_m1G_MTases_N"/>
</dbReference>
<accession>A0ABV9YYP4</accession>
<dbReference type="SUPFAM" id="SSF88697">
    <property type="entry name" value="PUA domain-like"/>
    <property type="match status" value="1"/>
</dbReference>
<gene>
    <name evidence="15" type="ORF">ACFPFW_01270</name>
</gene>
<evidence type="ECO:0000256" key="8">
    <source>
        <dbReference type="ARBA" id="ARBA00022679"/>
    </source>
</evidence>
<evidence type="ECO:0000256" key="9">
    <source>
        <dbReference type="ARBA" id="ARBA00022691"/>
    </source>
</evidence>
<keyword evidence="9 12" id="KW-0949">S-adenosyl-L-methionine</keyword>
<dbReference type="InterPro" id="IPR006700">
    <property type="entry name" value="RsmE"/>
</dbReference>
<dbReference type="GO" id="GO:0032259">
    <property type="term" value="P:methylation"/>
    <property type="evidence" value="ECO:0007669"/>
    <property type="project" value="UniProtKB-KW"/>
</dbReference>
<dbReference type="PIRSF" id="PIRSF015601">
    <property type="entry name" value="MTase_slr0722"/>
    <property type="match status" value="1"/>
</dbReference>
<name>A0ABV9YYP4_9HYPH</name>
<dbReference type="EC" id="2.1.1.193" evidence="3 12"/>
<evidence type="ECO:0000256" key="2">
    <source>
        <dbReference type="ARBA" id="ARBA00005528"/>
    </source>
</evidence>
<evidence type="ECO:0000259" key="13">
    <source>
        <dbReference type="Pfam" id="PF04452"/>
    </source>
</evidence>
<keyword evidence="5 12" id="KW-0963">Cytoplasm</keyword>
<dbReference type="Proteomes" id="UP001595796">
    <property type="component" value="Unassembled WGS sequence"/>
</dbReference>
<dbReference type="InterPro" id="IPR046886">
    <property type="entry name" value="RsmE_MTase_dom"/>
</dbReference>
<feature type="domain" description="Ribosomal RNA small subunit methyltransferase E methyltransferase" evidence="13">
    <location>
        <begin position="80"/>
        <end position="239"/>
    </location>
</feature>
<organism evidence="15 16">
    <name type="scientific">Flaviflagellibacter deserti</name>
    <dbReference type="NCBI Taxonomy" id="2267266"/>
    <lineage>
        <taxon>Bacteria</taxon>
        <taxon>Pseudomonadati</taxon>
        <taxon>Pseudomonadota</taxon>
        <taxon>Alphaproteobacteria</taxon>
        <taxon>Hyphomicrobiales</taxon>
        <taxon>Flaviflagellibacter</taxon>
    </lineage>
</organism>
<keyword evidence="7 12" id="KW-0489">Methyltransferase</keyword>
<keyword evidence="16" id="KW-1185">Reference proteome</keyword>
<evidence type="ECO:0000256" key="1">
    <source>
        <dbReference type="ARBA" id="ARBA00004496"/>
    </source>
</evidence>
<evidence type="ECO:0000256" key="4">
    <source>
        <dbReference type="ARBA" id="ARBA00013673"/>
    </source>
</evidence>
<comment type="similarity">
    <text evidence="2 12">Belongs to the RNA methyltransferase RsmE family.</text>
</comment>
<comment type="caution">
    <text evidence="15">The sequence shown here is derived from an EMBL/GenBank/DDBJ whole genome shotgun (WGS) entry which is preliminary data.</text>
</comment>
<comment type="function">
    <text evidence="10 12">Specifically methylates the N3 position of the uracil ring of uridine 1498 (m3U1498) in 16S rRNA. Acts on the fully assembled 30S ribosomal subunit.</text>
</comment>
<dbReference type="Pfam" id="PF20260">
    <property type="entry name" value="PUA_4"/>
    <property type="match status" value="1"/>
</dbReference>
<evidence type="ECO:0000256" key="6">
    <source>
        <dbReference type="ARBA" id="ARBA00022552"/>
    </source>
</evidence>
<evidence type="ECO:0000256" key="10">
    <source>
        <dbReference type="ARBA" id="ARBA00025699"/>
    </source>
</evidence>
<sequence>MAKYDFSAPRLHVDLPLGAGAEVVLNDDRTNYLRNVLRLTAGQSILLFNGRDGEWRAEIVEIAKKRTTTVAREQTRAQTPLTDVWYLFAPLKHARLDYMMQKAVEMGASRLVPVITRRTQVARVNLDRMHANAVEAAEQCGILGLPEIDEPIALEKLLGNWDAQRRLVFCDEEAEEADPMAALRPAKGAPIAVVIGPEGGFDDKEREHLLRVPGVIRISLGPRVLRADTAAVAALALVQAAIEST</sequence>
<dbReference type="InterPro" id="IPR015947">
    <property type="entry name" value="PUA-like_sf"/>
</dbReference>
<comment type="subcellular location">
    <subcellularLocation>
        <location evidence="1 12">Cytoplasm</location>
    </subcellularLocation>
</comment>
<evidence type="ECO:0000256" key="11">
    <source>
        <dbReference type="ARBA" id="ARBA00047944"/>
    </source>
</evidence>
<dbReference type="Gene3D" id="3.40.1280.10">
    <property type="match status" value="1"/>
</dbReference>
<proteinExistence type="inferred from homology"/>
<dbReference type="PANTHER" id="PTHR30027">
    <property type="entry name" value="RIBOSOMAL RNA SMALL SUBUNIT METHYLTRANSFERASE E"/>
    <property type="match status" value="1"/>
</dbReference>
<feature type="domain" description="Ribosomal RNA small subunit methyltransferase E PUA-like" evidence="14">
    <location>
        <begin position="25"/>
        <end position="66"/>
    </location>
</feature>
<dbReference type="SUPFAM" id="SSF75217">
    <property type="entry name" value="alpha/beta knot"/>
    <property type="match status" value="1"/>
</dbReference>
<dbReference type="GO" id="GO:0008168">
    <property type="term" value="F:methyltransferase activity"/>
    <property type="evidence" value="ECO:0007669"/>
    <property type="project" value="UniProtKB-KW"/>
</dbReference>
<keyword evidence="6 12" id="KW-0698">rRNA processing</keyword>
<evidence type="ECO:0000256" key="5">
    <source>
        <dbReference type="ARBA" id="ARBA00022490"/>
    </source>
</evidence>
<protein>
    <recommendedName>
        <fullName evidence="4 12">Ribosomal RNA small subunit methyltransferase E</fullName>
        <ecNumber evidence="3 12">2.1.1.193</ecNumber>
    </recommendedName>
</protein>
<dbReference type="EMBL" id="JBHSJF010000001">
    <property type="protein sequence ID" value="MFC5066642.1"/>
    <property type="molecule type" value="Genomic_DNA"/>
</dbReference>
<evidence type="ECO:0000313" key="16">
    <source>
        <dbReference type="Proteomes" id="UP001595796"/>
    </source>
</evidence>
<evidence type="ECO:0000259" key="14">
    <source>
        <dbReference type="Pfam" id="PF20260"/>
    </source>
</evidence>
<evidence type="ECO:0000313" key="15">
    <source>
        <dbReference type="EMBL" id="MFC5066642.1"/>
    </source>
</evidence>
<dbReference type="RefSeq" id="WP_114955415.1">
    <property type="nucleotide sequence ID" value="NZ_JBHSJF010000001.1"/>
</dbReference>